<gene>
    <name evidence="1" type="ORF">KRR39_19595</name>
</gene>
<evidence type="ECO:0008006" key="3">
    <source>
        <dbReference type="Google" id="ProtNLM"/>
    </source>
</evidence>
<reference evidence="1" key="1">
    <citation type="submission" date="2021-06" db="EMBL/GenBank/DDBJ databases">
        <title>Complete genome sequence of Nocardioides sp. G188.</title>
        <authorList>
            <person name="Im W.-T."/>
        </authorList>
    </citation>
    <scope>NUCLEOTIDE SEQUENCE</scope>
    <source>
        <strain evidence="1">G188</strain>
    </source>
</reference>
<accession>A0A975SXG9</accession>
<dbReference type="RefSeq" id="WP_216939113.1">
    <property type="nucleotide sequence ID" value="NZ_CP077062.1"/>
</dbReference>
<name>A0A975SXG9_9ACTN</name>
<dbReference type="KEGG" id="nps:KRR39_19595"/>
<keyword evidence="2" id="KW-1185">Reference proteome</keyword>
<organism evidence="1 2">
    <name type="scientific">Nocardioides panacis</name>
    <dbReference type="NCBI Taxonomy" id="2849501"/>
    <lineage>
        <taxon>Bacteria</taxon>
        <taxon>Bacillati</taxon>
        <taxon>Actinomycetota</taxon>
        <taxon>Actinomycetes</taxon>
        <taxon>Propionibacteriales</taxon>
        <taxon>Nocardioidaceae</taxon>
        <taxon>Nocardioides</taxon>
    </lineage>
</organism>
<sequence length="298" mass="31605">MAVPREIACDESGSEGEKVVGGTTRMFAHASVDIDAAAAADCIVELRGRTRSPAEEYKASVVLRTQNRAALVWLIGEGGPLAGRAHVHLVEKRAYAVRELVALVGGPAPLAEALHRDAAEEVGEAAWTGLLSAFNDVMRARGRVDVELTGAGLLRRVDALPGRGAVGALADLVHAVDQETLLGPLTDTARMTPRLQPLVPALVAAVRHWGRGGRPVLLVHDQQQALTARRVAHVRELLVEQGGGAGPLVDVRLVDSRADARVQVADLLAGAARRIAEDRLDGHGDDALRELLAPYRDD</sequence>
<dbReference type="EMBL" id="CP077062">
    <property type="protein sequence ID" value="QWZ07602.1"/>
    <property type="molecule type" value="Genomic_DNA"/>
</dbReference>
<evidence type="ECO:0000313" key="1">
    <source>
        <dbReference type="EMBL" id="QWZ07602.1"/>
    </source>
</evidence>
<evidence type="ECO:0000313" key="2">
    <source>
        <dbReference type="Proteomes" id="UP000683575"/>
    </source>
</evidence>
<protein>
    <recommendedName>
        <fullName evidence="3">DUF3800 domain-containing protein</fullName>
    </recommendedName>
</protein>
<dbReference type="Proteomes" id="UP000683575">
    <property type="component" value="Chromosome"/>
</dbReference>
<dbReference type="AlphaFoldDB" id="A0A975SXG9"/>
<proteinExistence type="predicted"/>